<keyword evidence="3" id="KW-1185">Reference proteome</keyword>
<sequence>MVSLTAGVSKLQRLQRLSAEGKSDELRAAITQCTCKELRSLIGLLGVPVRGKDYAIYSNKTGYADLLFQILTRKNVTVTKTRRTKNCNLRLVNVVFGEVLATFVDAMNAEHAQTALTSDQPAGNNPFWEKVRAEFIRPLVEYSRVVFQDHRFEGFQLGTPVHHSSEKLWKMWRELCAAYASAAARFEKSGDLESDFSSFCQNRVDVYYLACWLNVKPHLLASVNGKLPQSASLSTQLVAEREDVGEATESEKSYEGPSKTEQRARLMELIKDACETLKAVREAGLGEEVEEVVRGKLEGYAKQLKSIQEEDAVLR</sequence>
<dbReference type="Proteomes" id="UP000709295">
    <property type="component" value="Unassembled WGS sequence"/>
</dbReference>
<dbReference type="AlphaFoldDB" id="A0A8J5LZ75"/>
<protein>
    <submittedName>
        <fullName evidence="2">Uncharacterized protein</fullName>
    </submittedName>
</protein>
<reference evidence="2" key="1">
    <citation type="submission" date="2021-01" db="EMBL/GenBank/DDBJ databases">
        <title>Phytophthora aleatoria, a newly-described species from Pinus radiata is distinct from Phytophthora cactorum isolates based on comparative genomics.</title>
        <authorList>
            <person name="Mcdougal R."/>
            <person name="Panda P."/>
            <person name="Williams N."/>
            <person name="Studholme D.J."/>
        </authorList>
    </citation>
    <scope>NUCLEOTIDE SEQUENCE</scope>
    <source>
        <strain evidence="2">NZFS 4037</strain>
    </source>
</reference>
<accession>A0A8J5LZ75</accession>
<gene>
    <name evidence="2" type="ORF">JG688_00016039</name>
</gene>
<feature type="region of interest" description="Disordered" evidence="1">
    <location>
        <begin position="242"/>
        <end position="261"/>
    </location>
</feature>
<proteinExistence type="predicted"/>
<organism evidence="2 3">
    <name type="scientific">Phytophthora aleatoria</name>
    <dbReference type="NCBI Taxonomy" id="2496075"/>
    <lineage>
        <taxon>Eukaryota</taxon>
        <taxon>Sar</taxon>
        <taxon>Stramenopiles</taxon>
        <taxon>Oomycota</taxon>
        <taxon>Peronosporomycetes</taxon>
        <taxon>Peronosporales</taxon>
        <taxon>Peronosporaceae</taxon>
        <taxon>Phytophthora</taxon>
    </lineage>
</organism>
<comment type="caution">
    <text evidence="2">The sequence shown here is derived from an EMBL/GenBank/DDBJ whole genome shotgun (WGS) entry which is preliminary data.</text>
</comment>
<dbReference type="EMBL" id="JAENGY010001875">
    <property type="protein sequence ID" value="KAG6946454.1"/>
    <property type="molecule type" value="Genomic_DNA"/>
</dbReference>
<evidence type="ECO:0000313" key="3">
    <source>
        <dbReference type="Proteomes" id="UP000709295"/>
    </source>
</evidence>
<evidence type="ECO:0000313" key="2">
    <source>
        <dbReference type="EMBL" id="KAG6946454.1"/>
    </source>
</evidence>
<evidence type="ECO:0000256" key="1">
    <source>
        <dbReference type="SAM" id="MobiDB-lite"/>
    </source>
</evidence>
<name>A0A8J5LZ75_9STRA</name>